<dbReference type="Proteomes" id="UP000518288">
    <property type="component" value="Unassembled WGS sequence"/>
</dbReference>
<comment type="caution">
    <text evidence="2">The sequence shown here is derived from an EMBL/GenBank/DDBJ whole genome shotgun (WGS) entry which is preliminary data.</text>
</comment>
<evidence type="ECO:0000313" key="2">
    <source>
        <dbReference type="EMBL" id="NYG34742.1"/>
    </source>
</evidence>
<sequence>MADWLDADALGPLLDLAATDADLQVGFAALDAAARFPLDPDALAQLVAELLALRRRTVAGSPGDTQATALLERLRAVRPKPAAAPFDAEAVAKQIHTAVDQLMQSADTAARLALLGSLGASGDRLSGRASPPTRGRSRGVPVQRATPPQPEARRAQLRLLQGGQRRQTFLAGAEHVVRCWIGPLEDAETAADQPIPDVAMPADGLLLQAQLYWRDGRGVEHSDSRTLLLPAERDARSGDCNLHLTVPEGERYVSADLVFRYRGRIFEAVRLEGFVLRPGEPETPAHTLSLRVQACRREVLGIADSPAVDGTLVIDAPPPSTADAAARLLLFDNHGAHAFDLGSSGTALRWLNDTLHLTETVVVRKQAKAGLPASDELDPDDPAVLNLLRTLARHGANLYNQLRDSGYRDPGERLQLLNRTGDHVPLEFVYDRGAPAEDATLCAGWRDVLQSDAANCPVCSRVPLADDQRDRVPVVCPLGFWSLQKVIERLDPDAASSAGASVPTAARRSLRPIDSALFACSDKVPEADRDQLWAALTQSVAHPVRAADWVEWKMAVQSDPALLLVLPHHDVDQGLDYLEIGAEGLSHAQARLGREQLLPSYINPDTTDPGPIVLMLGCQTAADADGGMGYVELTRRVQQQHAAIVLGTLAKVLGRHAAPVAQELVRQLAAVRDADTDFGTVMRRVRRRMLGRGYLMALCLVTLGDAQWRLAPSQAAAEHAH</sequence>
<dbReference type="RefSeq" id="WP_179635347.1">
    <property type="nucleotide sequence ID" value="NZ_JACCFH010000001.1"/>
</dbReference>
<evidence type="ECO:0000256" key="1">
    <source>
        <dbReference type="SAM" id="MobiDB-lite"/>
    </source>
</evidence>
<evidence type="ECO:0000313" key="3">
    <source>
        <dbReference type="Proteomes" id="UP000518288"/>
    </source>
</evidence>
<proteinExistence type="predicted"/>
<dbReference type="EMBL" id="JACCFH010000001">
    <property type="protein sequence ID" value="NYG34742.1"/>
    <property type="molecule type" value="Genomic_DNA"/>
</dbReference>
<keyword evidence="3" id="KW-1185">Reference proteome</keyword>
<name>A0A7Y9R476_9BURK</name>
<evidence type="ECO:0008006" key="4">
    <source>
        <dbReference type="Google" id="ProtNLM"/>
    </source>
</evidence>
<protein>
    <recommendedName>
        <fullName evidence="4">CHAT domain-containing protein</fullName>
    </recommendedName>
</protein>
<reference evidence="2 3" key="1">
    <citation type="submission" date="2020-07" db="EMBL/GenBank/DDBJ databases">
        <title>Genomic Encyclopedia of Archaeal and Bacterial Type Strains, Phase II (KMG-II): from individual species to whole genera.</title>
        <authorList>
            <person name="Goeker M."/>
        </authorList>
    </citation>
    <scope>NUCLEOTIDE SEQUENCE [LARGE SCALE GENOMIC DNA]</scope>
    <source>
        <strain evidence="2 3">DSM 21226</strain>
    </source>
</reference>
<feature type="region of interest" description="Disordered" evidence="1">
    <location>
        <begin position="123"/>
        <end position="151"/>
    </location>
</feature>
<accession>A0A7Y9R476</accession>
<gene>
    <name evidence="2" type="ORF">BDD16_003728</name>
</gene>
<dbReference type="AlphaFoldDB" id="A0A7Y9R476"/>
<organism evidence="2 3">
    <name type="scientific">Sphaerotilus montanus</name>
    <dbReference type="NCBI Taxonomy" id="522889"/>
    <lineage>
        <taxon>Bacteria</taxon>
        <taxon>Pseudomonadati</taxon>
        <taxon>Pseudomonadota</taxon>
        <taxon>Betaproteobacteria</taxon>
        <taxon>Burkholderiales</taxon>
        <taxon>Sphaerotilaceae</taxon>
        <taxon>Sphaerotilus</taxon>
    </lineage>
</organism>